<dbReference type="InterPro" id="IPR009057">
    <property type="entry name" value="Homeodomain-like_sf"/>
</dbReference>
<proteinExistence type="predicted"/>
<accession>A0A3Q8XGA5</accession>
<sequence length="158" mass="18752">MPRIVTVPLSLEQREQLILLTKHAAHWRERQRAQTILWLSEGKTVAEVARLQERIPETIRLQRRHWELHRFESIQEGRRSGRPNTLTADYQVQILEWVNTSPLNAEQIRVKLHEKYGVSVSVETLRKFLRDSGMVFKRTRHSLKKKRPDRIWTSATAD</sequence>
<dbReference type="AlphaFoldDB" id="A0A3Q8XGA5"/>
<evidence type="ECO:0000313" key="2">
    <source>
        <dbReference type="Proteomes" id="UP000276980"/>
    </source>
</evidence>
<dbReference type="Pfam" id="PF13565">
    <property type="entry name" value="HTH_32"/>
    <property type="match status" value="1"/>
</dbReference>
<protein>
    <submittedName>
        <fullName evidence="1">Helix-turn-helix domain-containing protein</fullName>
    </submittedName>
</protein>
<dbReference type="EMBL" id="CP022298">
    <property type="protein sequence ID" value="AZN65149.1"/>
    <property type="molecule type" value="Genomic_DNA"/>
</dbReference>
<dbReference type="SUPFAM" id="SSF46689">
    <property type="entry name" value="Homeodomain-like"/>
    <property type="match status" value="1"/>
</dbReference>
<organism evidence="1 2">
    <name type="scientific">Acinetobacter johnsonii</name>
    <dbReference type="NCBI Taxonomy" id="40214"/>
    <lineage>
        <taxon>Bacteria</taxon>
        <taxon>Pseudomonadati</taxon>
        <taxon>Pseudomonadota</taxon>
        <taxon>Gammaproteobacteria</taxon>
        <taxon>Moraxellales</taxon>
        <taxon>Moraxellaceae</taxon>
        <taxon>Acinetobacter</taxon>
    </lineage>
</organism>
<reference evidence="1 2" key="1">
    <citation type="submission" date="2017-06" db="EMBL/GenBank/DDBJ databases">
        <title>Complete Genome Sequence of the Carbazole-Degrading Bacterium Acinetobacter johnsonii IC001.</title>
        <authorList>
            <person name="Vejarano F."/>
            <person name="Suzuki-Minakuchi C."/>
            <person name="Ohtsubo Y."/>
            <person name="Tsuda M."/>
            <person name="Okada K."/>
            <person name="Nojiri H."/>
        </authorList>
    </citation>
    <scope>NUCLEOTIDE SEQUENCE [LARGE SCALE GENOMIC DNA]</scope>
    <source>
        <strain evidence="1 2">IC001</strain>
    </source>
</reference>
<dbReference type="Proteomes" id="UP000276980">
    <property type="component" value="Chromosome"/>
</dbReference>
<gene>
    <name evidence="1" type="ORF">CFH90_14400</name>
</gene>
<dbReference type="RefSeq" id="WP_053577787.1">
    <property type="nucleotide sequence ID" value="NZ_CP022298.1"/>
</dbReference>
<evidence type="ECO:0000313" key="1">
    <source>
        <dbReference type="EMBL" id="AZN65149.1"/>
    </source>
</evidence>
<name>A0A3Q8XGA5_ACIJO</name>